<evidence type="ECO:0000313" key="2">
    <source>
        <dbReference type="EMBL" id="GBP48661.1"/>
    </source>
</evidence>
<reference evidence="2 3" key="1">
    <citation type="journal article" date="2019" name="Commun. Biol.">
        <title>The bagworm genome reveals a unique fibroin gene that provides high tensile strength.</title>
        <authorList>
            <person name="Kono N."/>
            <person name="Nakamura H."/>
            <person name="Ohtoshi R."/>
            <person name="Tomita M."/>
            <person name="Numata K."/>
            <person name="Arakawa K."/>
        </authorList>
    </citation>
    <scope>NUCLEOTIDE SEQUENCE [LARGE SCALE GENOMIC DNA]</scope>
</reference>
<protein>
    <submittedName>
        <fullName evidence="2">Uncharacterized protein</fullName>
    </submittedName>
</protein>
<feature type="compositionally biased region" description="Polar residues" evidence="1">
    <location>
        <begin position="92"/>
        <end position="114"/>
    </location>
</feature>
<comment type="caution">
    <text evidence="2">The sequence shown here is derived from an EMBL/GenBank/DDBJ whole genome shotgun (WGS) entry which is preliminary data.</text>
</comment>
<name>A0A4C1WC65_EUMVA</name>
<evidence type="ECO:0000256" key="1">
    <source>
        <dbReference type="SAM" id="MobiDB-lite"/>
    </source>
</evidence>
<dbReference type="EMBL" id="BGZK01000528">
    <property type="protein sequence ID" value="GBP48661.1"/>
    <property type="molecule type" value="Genomic_DNA"/>
</dbReference>
<dbReference type="Proteomes" id="UP000299102">
    <property type="component" value="Unassembled WGS sequence"/>
</dbReference>
<gene>
    <name evidence="2" type="ORF">EVAR_103026_1</name>
</gene>
<organism evidence="2 3">
    <name type="scientific">Eumeta variegata</name>
    <name type="common">Bagworm moth</name>
    <name type="synonym">Eumeta japonica</name>
    <dbReference type="NCBI Taxonomy" id="151549"/>
    <lineage>
        <taxon>Eukaryota</taxon>
        <taxon>Metazoa</taxon>
        <taxon>Ecdysozoa</taxon>
        <taxon>Arthropoda</taxon>
        <taxon>Hexapoda</taxon>
        <taxon>Insecta</taxon>
        <taxon>Pterygota</taxon>
        <taxon>Neoptera</taxon>
        <taxon>Endopterygota</taxon>
        <taxon>Lepidoptera</taxon>
        <taxon>Glossata</taxon>
        <taxon>Ditrysia</taxon>
        <taxon>Tineoidea</taxon>
        <taxon>Psychidae</taxon>
        <taxon>Oiketicinae</taxon>
        <taxon>Eumeta</taxon>
    </lineage>
</organism>
<sequence length="114" mass="12606">MFGVLLATYTALVGYRTISRLYSYRRLIVCLLNVFRARTLGLVCTVFHSRTFSGALQDNIVEVRRWVAAVTVVLLGCASVINKIRVVEDWTSDSSCHGDTKTTQPPSLGPSTSH</sequence>
<evidence type="ECO:0000313" key="3">
    <source>
        <dbReference type="Proteomes" id="UP000299102"/>
    </source>
</evidence>
<keyword evidence="3" id="KW-1185">Reference proteome</keyword>
<accession>A0A4C1WC65</accession>
<dbReference type="AlphaFoldDB" id="A0A4C1WC65"/>
<proteinExistence type="predicted"/>
<feature type="region of interest" description="Disordered" evidence="1">
    <location>
        <begin position="91"/>
        <end position="114"/>
    </location>
</feature>